<dbReference type="GO" id="GO:0016763">
    <property type="term" value="F:pentosyltransferase activity"/>
    <property type="evidence" value="ECO:0007669"/>
    <property type="project" value="TreeGrafter"/>
</dbReference>
<dbReference type="InterPro" id="IPR050297">
    <property type="entry name" value="LipidA_mod_glycosyltrf_83"/>
</dbReference>
<evidence type="ECO:0000313" key="12">
    <source>
        <dbReference type="EMBL" id="KZM73641.1"/>
    </source>
</evidence>
<feature type="compositionally biased region" description="Acidic residues" evidence="8">
    <location>
        <begin position="1"/>
        <end position="10"/>
    </location>
</feature>
<dbReference type="GO" id="GO:0010041">
    <property type="term" value="P:response to iron(III) ion"/>
    <property type="evidence" value="ECO:0007669"/>
    <property type="project" value="TreeGrafter"/>
</dbReference>
<feature type="transmembrane region" description="Helical" evidence="9">
    <location>
        <begin position="102"/>
        <end position="129"/>
    </location>
</feature>
<feature type="domain" description="Putative mannosyltransferase YkcA/B-like C-terminal" evidence="11">
    <location>
        <begin position="548"/>
        <end position="607"/>
    </location>
</feature>
<feature type="transmembrane region" description="Helical" evidence="9">
    <location>
        <begin position="187"/>
        <end position="220"/>
    </location>
</feature>
<dbReference type="Pfam" id="PF13231">
    <property type="entry name" value="PMT_2"/>
    <property type="match status" value="1"/>
</dbReference>
<dbReference type="PANTHER" id="PTHR33908:SF3">
    <property type="entry name" value="UNDECAPRENYL PHOSPHATE-ALPHA-4-AMINO-4-DEOXY-L-ARABINOSE ARABINOSYL TRANSFERASE"/>
    <property type="match status" value="1"/>
</dbReference>
<evidence type="ECO:0000259" key="10">
    <source>
        <dbReference type="Pfam" id="PF13231"/>
    </source>
</evidence>
<dbReference type="OrthoDB" id="5241882at2"/>
<accession>A0A164MT78</accession>
<dbReference type="GO" id="GO:0005886">
    <property type="term" value="C:plasma membrane"/>
    <property type="evidence" value="ECO:0007669"/>
    <property type="project" value="UniProtKB-SubCell"/>
</dbReference>
<proteinExistence type="predicted"/>
<evidence type="ECO:0000256" key="9">
    <source>
        <dbReference type="SAM" id="Phobius"/>
    </source>
</evidence>
<feature type="transmembrane region" description="Helical" evidence="9">
    <location>
        <begin position="357"/>
        <end position="376"/>
    </location>
</feature>
<evidence type="ECO:0000256" key="2">
    <source>
        <dbReference type="ARBA" id="ARBA00022475"/>
    </source>
</evidence>
<dbReference type="EMBL" id="LWGR01000007">
    <property type="protein sequence ID" value="KZM73641.1"/>
    <property type="molecule type" value="Genomic_DNA"/>
</dbReference>
<evidence type="ECO:0000256" key="5">
    <source>
        <dbReference type="ARBA" id="ARBA00022692"/>
    </source>
</evidence>
<evidence type="ECO:0000256" key="1">
    <source>
        <dbReference type="ARBA" id="ARBA00004651"/>
    </source>
</evidence>
<organism evidence="12 13">
    <name type="scientific">Nocardia terpenica</name>
    <dbReference type="NCBI Taxonomy" id="455432"/>
    <lineage>
        <taxon>Bacteria</taxon>
        <taxon>Bacillati</taxon>
        <taxon>Actinomycetota</taxon>
        <taxon>Actinomycetes</taxon>
        <taxon>Mycobacteriales</taxon>
        <taxon>Nocardiaceae</taxon>
        <taxon>Nocardia</taxon>
    </lineage>
</organism>
<feature type="transmembrane region" description="Helical" evidence="9">
    <location>
        <begin position="232"/>
        <end position="253"/>
    </location>
</feature>
<name>A0A164MT78_9NOCA</name>
<dbReference type="AlphaFoldDB" id="A0A164MT78"/>
<feature type="transmembrane region" description="Helical" evidence="9">
    <location>
        <begin position="328"/>
        <end position="345"/>
    </location>
</feature>
<keyword evidence="5 9" id="KW-0812">Transmembrane</keyword>
<evidence type="ECO:0000313" key="13">
    <source>
        <dbReference type="Proteomes" id="UP000076512"/>
    </source>
</evidence>
<evidence type="ECO:0000256" key="7">
    <source>
        <dbReference type="ARBA" id="ARBA00023136"/>
    </source>
</evidence>
<keyword evidence="2" id="KW-1003">Cell membrane</keyword>
<feature type="transmembrane region" description="Helical" evidence="9">
    <location>
        <begin position="411"/>
        <end position="431"/>
    </location>
</feature>
<dbReference type="Proteomes" id="UP000076512">
    <property type="component" value="Unassembled WGS sequence"/>
</dbReference>
<feature type="transmembrane region" description="Helical" evidence="9">
    <location>
        <begin position="382"/>
        <end position="404"/>
    </location>
</feature>
<reference evidence="12 13" key="1">
    <citation type="submission" date="2016-04" db="EMBL/GenBank/DDBJ databases">
        <authorList>
            <person name="Evans L.H."/>
            <person name="Alamgir A."/>
            <person name="Owens N."/>
            <person name="Weber N.D."/>
            <person name="Virtaneva K."/>
            <person name="Barbian K."/>
            <person name="Babar A."/>
            <person name="Rosenke K."/>
        </authorList>
    </citation>
    <scope>NUCLEOTIDE SEQUENCE [LARGE SCALE GENOMIC DNA]</scope>
    <source>
        <strain evidence="12 13">IFM 0406</strain>
    </source>
</reference>
<feature type="transmembrane region" description="Helical" evidence="9">
    <location>
        <begin position="32"/>
        <end position="49"/>
    </location>
</feature>
<keyword evidence="6 9" id="KW-1133">Transmembrane helix</keyword>
<evidence type="ECO:0000256" key="4">
    <source>
        <dbReference type="ARBA" id="ARBA00022679"/>
    </source>
</evidence>
<evidence type="ECO:0000259" key="11">
    <source>
        <dbReference type="Pfam" id="PF24878"/>
    </source>
</evidence>
<evidence type="ECO:0000256" key="6">
    <source>
        <dbReference type="ARBA" id="ARBA00022989"/>
    </source>
</evidence>
<keyword evidence="4 12" id="KW-0808">Transferase</keyword>
<sequence length="663" mass="69782">MEALLDEEAGLDPLGSSPAEPALPPARPVDRLALAVLLVGTAVAYLWRIGRNDMADNFYAAAVWSGTRDWKALLFGSVDPGNFITVDKPPLSLWVMGLSARIFGFGSASMLVPQALMAVAAVALLYAAVTRAVRSRAAGLLAGVVLAVTPVVALMFRYNHPDAAMVLLMTAAAYATIRALPAANARWLALTGVALGFAFLAKMLEGLLVLPAFALAYLIAAPATLRTRLTHLVAAAAALIVSSGWYVLLTVLWPESSRPYQAGSTDNSFMDLVLGFNGFGRFLHGAHTSNQIALPPGYQVPPSLLQSFNDFGDAGPARLFTGESGIQISWFLPAALLAFALVLASRWRAPRTDEIRAAALVFGLWLVLVGAAFSVMNSIEHAYYTLVLAPAVAGSLAVGAHELWRRRAEAFGRLGGAALVATTGVWSFVLLNRRTDWHPELRWVVAGVAVLAAVGLVLSALPVPSGWRAARGAIGSVLLVVGLIAGLGGATGYAAATIGEPHSGRSPGVGPAAPPETGFQALIRGQMRAFADGGPFTDPRIVDLLVHSRGTWSAAVERSSVAAALELATRTPVIAIGGFATVDPVPSLDRFQEMVGSGQVSYYLAQELRLPPGWRVGGPEAGPPRTEPWTAAGHRDIADWVTTHFTATHVGNVAVYDLTRPKN</sequence>
<comment type="caution">
    <text evidence="12">The sequence shown here is derived from an EMBL/GenBank/DDBJ whole genome shotgun (WGS) entry which is preliminary data.</text>
</comment>
<dbReference type="RefSeq" id="WP_067591390.1">
    <property type="nucleotide sequence ID" value="NZ_JABMCZ010000001.1"/>
</dbReference>
<evidence type="ECO:0000256" key="3">
    <source>
        <dbReference type="ARBA" id="ARBA00022676"/>
    </source>
</evidence>
<dbReference type="STRING" id="455432.AWN90_34185"/>
<keyword evidence="7 9" id="KW-0472">Membrane</keyword>
<evidence type="ECO:0000256" key="8">
    <source>
        <dbReference type="SAM" id="MobiDB-lite"/>
    </source>
</evidence>
<dbReference type="PANTHER" id="PTHR33908">
    <property type="entry name" value="MANNOSYLTRANSFERASE YKCB-RELATED"/>
    <property type="match status" value="1"/>
</dbReference>
<dbReference type="InterPro" id="IPR038731">
    <property type="entry name" value="RgtA/B/C-like"/>
</dbReference>
<feature type="transmembrane region" description="Helical" evidence="9">
    <location>
        <begin position="473"/>
        <end position="496"/>
    </location>
</feature>
<feature type="transmembrane region" description="Helical" evidence="9">
    <location>
        <begin position="163"/>
        <end position="181"/>
    </location>
</feature>
<dbReference type="Pfam" id="PF24878">
    <property type="entry name" value="YkcB_C"/>
    <property type="match status" value="1"/>
</dbReference>
<keyword evidence="3 12" id="KW-0328">Glycosyltransferase</keyword>
<protein>
    <submittedName>
        <fullName evidence="12">Mannosyltransferase</fullName>
    </submittedName>
</protein>
<dbReference type="InterPro" id="IPR056785">
    <property type="entry name" value="YkcA/B-like_C"/>
</dbReference>
<dbReference type="GO" id="GO:0009103">
    <property type="term" value="P:lipopolysaccharide biosynthetic process"/>
    <property type="evidence" value="ECO:0007669"/>
    <property type="project" value="UniProtKB-ARBA"/>
</dbReference>
<feature type="transmembrane region" description="Helical" evidence="9">
    <location>
        <begin position="443"/>
        <end position="461"/>
    </location>
</feature>
<feature type="domain" description="Glycosyltransferase RgtA/B/C/D-like" evidence="10">
    <location>
        <begin position="87"/>
        <end position="243"/>
    </location>
</feature>
<feature type="region of interest" description="Disordered" evidence="8">
    <location>
        <begin position="1"/>
        <end position="21"/>
    </location>
</feature>
<keyword evidence="13" id="KW-1185">Reference proteome</keyword>
<comment type="subcellular location">
    <subcellularLocation>
        <location evidence="1">Cell membrane</location>
        <topology evidence="1">Multi-pass membrane protein</topology>
    </subcellularLocation>
</comment>
<gene>
    <name evidence="12" type="ORF">AWN90_34185</name>
</gene>
<feature type="transmembrane region" description="Helical" evidence="9">
    <location>
        <begin position="135"/>
        <end position="156"/>
    </location>
</feature>